<keyword evidence="1" id="KW-0812">Transmembrane</keyword>
<proteinExistence type="predicted"/>
<reference evidence="2" key="1">
    <citation type="submission" date="2014-11" db="EMBL/GenBank/DDBJ databases">
        <authorList>
            <person name="Amaro Gonzalez C."/>
        </authorList>
    </citation>
    <scope>NUCLEOTIDE SEQUENCE</scope>
</reference>
<organism evidence="2">
    <name type="scientific">Anguilla anguilla</name>
    <name type="common">European freshwater eel</name>
    <name type="synonym">Muraena anguilla</name>
    <dbReference type="NCBI Taxonomy" id="7936"/>
    <lineage>
        <taxon>Eukaryota</taxon>
        <taxon>Metazoa</taxon>
        <taxon>Chordata</taxon>
        <taxon>Craniata</taxon>
        <taxon>Vertebrata</taxon>
        <taxon>Euteleostomi</taxon>
        <taxon>Actinopterygii</taxon>
        <taxon>Neopterygii</taxon>
        <taxon>Teleostei</taxon>
        <taxon>Anguilliformes</taxon>
        <taxon>Anguillidae</taxon>
        <taxon>Anguilla</taxon>
    </lineage>
</organism>
<accession>A0A0E9UQG8</accession>
<sequence length="31" mass="3805">MYYIYLLFYSEASYCMLYCNISFFFGKYCGT</sequence>
<reference evidence="2" key="2">
    <citation type="journal article" date="2015" name="Fish Shellfish Immunol.">
        <title>Early steps in the European eel (Anguilla anguilla)-Vibrio vulnificus interaction in the gills: Role of the RtxA13 toxin.</title>
        <authorList>
            <person name="Callol A."/>
            <person name="Pajuelo D."/>
            <person name="Ebbesson L."/>
            <person name="Teles M."/>
            <person name="MacKenzie S."/>
            <person name="Amaro C."/>
        </authorList>
    </citation>
    <scope>NUCLEOTIDE SEQUENCE</scope>
</reference>
<evidence type="ECO:0000313" key="2">
    <source>
        <dbReference type="EMBL" id="JAH67440.1"/>
    </source>
</evidence>
<dbReference type="AlphaFoldDB" id="A0A0E9UQG8"/>
<dbReference type="EMBL" id="GBXM01041137">
    <property type="protein sequence ID" value="JAH67440.1"/>
    <property type="molecule type" value="Transcribed_RNA"/>
</dbReference>
<protein>
    <submittedName>
        <fullName evidence="2">Uncharacterized protein</fullName>
    </submittedName>
</protein>
<keyword evidence="1" id="KW-0472">Membrane</keyword>
<feature type="transmembrane region" description="Helical" evidence="1">
    <location>
        <begin position="6"/>
        <end position="26"/>
    </location>
</feature>
<name>A0A0E9UQG8_ANGAN</name>
<evidence type="ECO:0000256" key="1">
    <source>
        <dbReference type="SAM" id="Phobius"/>
    </source>
</evidence>
<keyword evidence="1" id="KW-1133">Transmembrane helix</keyword>